<evidence type="ECO:0000313" key="2">
    <source>
        <dbReference type="EMBL" id="MBB2929235.1"/>
    </source>
</evidence>
<reference evidence="2 3" key="1">
    <citation type="submission" date="2020-08" db="EMBL/GenBank/DDBJ databases">
        <title>Genomic Encyclopedia of Type Strains, Phase IV (KMG-V): Genome sequencing to study the core and pangenomes of soil and plant-associated prokaryotes.</title>
        <authorList>
            <person name="Whitman W."/>
        </authorList>
    </citation>
    <scope>NUCLEOTIDE SEQUENCE [LARGE SCALE GENOMIC DNA]</scope>
    <source>
        <strain evidence="2 3">SRMrh-85</strain>
    </source>
</reference>
<proteinExistence type="predicted"/>
<accession>A0ABR6FR06</accession>
<evidence type="ECO:0000313" key="3">
    <source>
        <dbReference type="Proteomes" id="UP000533533"/>
    </source>
</evidence>
<dbReference type="EMBL" id="JACHVZ010000009">
    <property type="protein sequence ID" value="MBB2929235.1"/>
    <property type="molecule type" value="Genomic_DNA"/>
</dbReference>
<gene>
    <name evidence="2" type="ORF">FHX59_003666</name>
</gene>
<keyword evidence="3" id="KW-1185">Reference proteome</keyword>
<dbReference type="Proteomes" id="UP000533533">
    <property type="component" value="Unassembled WGS sequence"/>
</dbReference>
<comment type="caution">
    <text evidence="2">The sequence shown here is derived from an EMBL/GenBank/DDBJ whole genome shotgun (WGS) entry which is preliminary data.</text>
</comment>
<feature type="region of interest" description="Disordered" evidence="1">
    <location>
        <begin position="42"/>
        <end position="62"/>
    </location>
</feature>
<evidence type="ECO:0000256" key="1">
    <source>
        <dbReference type="SAM" id="MobiDB-lite"/>
    </source>
</evidence>
<dbReference type="RefSeq" id="WP_243413322.1">
    <property type="nucleotide sequence ID" value="NZ_JACHVZ010000009.1"/>
</dbReference>
<name>A0ABR6FR06_9BURK</name>
<organism evidence="2 3">
    <name type="scientific">Paraburkholderia silvatlantica</name>
    <dbReference type="NCBI Taxonomy" id="321895"/>
    <lineage>
        <taxon>Bacteria</taxon>
        <taxon>Pseudomonadati</taxon>
        <taxon>Pseudomonadota</taxon>
        <taxon>Betaproteobacteria</taxon>
        <taxon>Burkholderiales</taxon>
        <taxon>Burkholderiaceae</taxon>
        <taxon>Paraburkholderia</taxon>
    </lineage>
</organism>
<protein>
    <submittedName>
        <fullName evidence="2">Uncharacterized protein</fullName>
    </submittedName>
</protein>
<sequence>MMDAMVSRIGHWLPVATHVRGVANALMRNPSLHLAQWLDRQPHDAKPGANAEAAMEEQVASN</sequence>